<keyword evidence="2" id="KW-1185">Reference proteome</keyword>
<protein>
    <submittedName>
        <fullName evidence="1">Uncharacterized protein</fullName>
    </submittedName>
</protein>
<evidence type="ECO:0000313" key="1">
    <source>
        <dbReference type="EMBL" id="MFC3935680.1"/>
    </source>
</evidence>
<evidence type="ECO:0000313" key="2">
    <source>
        <dbReference type="Proteomes" id="UP001595693"/>
    </source>
</evidence>
<dbReference type="Proteomes" id="UP001595693">
    <property type="component" value="Unassembled WGS sequence"/>
</dbReference>
<accession>A0ABV8DCF5</accession>
<dbReference type="EMBL" id="JBHSAJ010000037">
    <property type="protein sequence ID" value="MFC3935680.1"/>
    <property type="molecule type" value="Genomic_DNA"/>
</dbReference>
<reference evidence="2" key="1">
    <citation type="journal article" date="2019" name="Int. J. Syst. Evol. Microbiol.">
        <title>The Global Catalogue of Microorganisms (GCM) 10K type strain sequencing project: providing services to taxonomists for standard genome sequencing and annotation.</title>
        <authorList>
            <consortium name="The Broad Institute Genomics Platform"/>
            <consortium name="The Broad Institute Genome Sequencing Center for Infectious Disease"/>
            <person name="Wu L."/>
            <person name="Ma J."/>
        </authorList>
    </citation>
    <scope>NUCLEOTIDE SEQUENCE [LARGE SCALE GENOMIC DNA]</scope>
    <source>
        <strain evidence="2">CCUG 2113</strain>
    </source>
</reference>
<proteinExistence type="predicted"/>
<comment type="caution">
    <text evidence="1">The sequence shown here is derived from an EMBL/GenBank/DDBJ whole genome shotgun (WGS) entry which is preliminary data.</text>
</comment>
<dbReference type="RefSeq" id="WP_055396532.1">
    <property type="nucleotide sequence ID" value="NZ_JAMXAX010000009.1"/>
</dbReference>
<organism evidence="1 2">
    <name type="scientific">Acidovorax facilis</name>
    <dbReference type="NCBI Taxonomy" id="12917"/>
    <lineage>
        <taxon>Bacteria</taxon>
        <taxon>Pseudomonadati</taxon>
        <taxon>Pseudomonadota</taxon>
        <taxon>Betaproteobacteria</taxon>
        <taxon>Burkholderiales</taxon>
        <taxon>Comamonadaceae</taxon>
        <taxon>Acidovorax</taxon>
    </lineage>
</organism>
<sequence length="65" mass="7637">MADKEPTLKEWKRRALKAEAQIEFIQNVRSLEAQQELTSARERAAQKVALDEIREVLQWAQEQKT</sequence>
<gene>
    <name evidence="1" type="ORF">ACFOW3_13745</name>
</gene>
<name>A0ABV8DCF5_9BURK</name>